<evidence type="ECO:0000259" key="4">
    <source>
        <dbReference type="PROSITE" id="PS51767"/>
    </source>
</evidence>
<evidence type="ECO:0000256" key="2">
    <source>
        <dbReference type="RuleBase" id="RU000454"/>
    </source>
</evidence>
<keyword evidence="2" id="KW-0064">Aspartyl protease</keyword>
<name>A0ABN7AQ85_9HEMI</name>
<dbReference type="GO" id="GO:0006508">
    <property type="term" value="P:proteolysis"/>
    <property type="evidence" value="ECO:0007669"/>
    <property type="project" value="UniProtKB-KW"/>
</dbReference>
<gene>
    <name evidence="5" type="ORF">NTJ_07042</name>
</gene>
<keyword evidence="3" id="KW-0732">Signal</keyword>
<sequence length="239" mass="26386">MKFELGLVVLALSVAIVRSAKYKVPIWKGENTVDRFLRTLAKSSIDDIVMSLQYPPLPLANQHDAQYYGPISIGTPPQSFMVLFDTGSADLWVPSVHNQQNICSLRKCYNQGQSSTFRVNGRSISLAYGTGSLEGILSGDTVTVGGLTIKNQTFAEALHEDDFLLSTNIPFDGIFGLGFPQLSEYATPPFFQAMQENAFEQNVFSVFLARQGSGLQSTIMFGGWDDTLIKKIIRELDEL</sequence>
<evidence type="ECO:0000313" key="5">
    <source>
        <dbReference type="EMBL" id="BES94233.1"/>
    </source>
</evidence>
<dbReference type="EMBL" id="AP028913">
    <property type="protein sequence ID" value="BES94233.1"/>
    <property type="molecule type" value="Genomic_DNA"/>
</dbReference>
<keyword evidence="2 5" id="KW-0645">Protease</keyword>
<dbReference type="SUPFAM" id="SSF50630">
    <property type="entry name" value="Acid proteases"/>
    <property type="match status" value="1"/>
</dbReference>
<dbReference type="InterPro" id="IPR033121">
    <property type="entry name" value="PEPTIDASE_A1"/>
</dbReference>
<keyword evidence="6" id="KW-1185">Reference proteome</keyword>
<dbReference type="InterPro" id="IPR021109">
    <property type="entry name" value="Peptidase_aspartic_dom_sf"/>
</dbReference>
<dbReference type="GO" id="GO:0008233">
    <property type="term" value="F:peptidase activity"/>
    <property type="evidence" value="ECO:0007669"/>
    <property type="project" value="UniProtKB-KW"/>
</dbReference>
<dbReference type="PANTHER" id="PTHR47966:SF51">
    <property type="entry name" value="BETA-SITE APP-CLEAVING ENZYME, ISOFORM A-RELATED"/>
    <property type="match status" value="1"/>
</dbReference>
<evidence type="ECO:0000256" key="1">
    <source>
        <dbReference type="ARBA" id="ARBA00007447"/>
    </source>
</evidence>
<feature type="domain" description="Peptidase A1" evidence="4">
    <location>
        <begin position="67"/>
        <end position="239"/>
    </location>
</feature>
<evidence type="ECO:0000256" key="3">
    <source>
        <dbReference type="SAM" id="SignalP"/>
    </source>
</evidence>
<proteinExistence type="inferred from homology"/>
<dbReference type="PROSITE" id="PS51767">
    <property type="entry name" value="PEPTIDASE_A1"/>
    <property type="match status" value="1"/>
</dbReference>
<comment type="similarity">
    <text evidence="1 2">Belongs to the peptidase A1 family.</text>
</comment>
<keyword evidence="2" id="KW-0378">Hydrolase</keyword>
<accession>A0ABN7AQ85</accession>
<organism evidence="5 6">
    <name type="scientific">Nesidiocoris tenuis</name>
    <dbReference type="NCBI Taxonomy" id="355587"/>
    <lineage>
        <taxon>Eukaryota</taxon>
        <taxon>Metazoa</taxon>
        <taxon>Ecdysozoa</taxon>
        <taxon>Arthropoda</taxon>
        <taxon>Hexapoda</taxon>
        <taxon>Insecta</taxon>
        <taxon>Pterygota</taxon>
        <taxon>Neoptera</taxon>
        <taxon>Paraneoptera</taxon>
        <taxon>Hemiptera</taxon>
        <taxon>Heteroptera</taxon>
        <taxon>Panheteroptera</taxon>
        <taxon>Cimicomorpha</taxon>
        <taxon>Miridae</taxon>
        <taxon>Dicyphina</taxon>
        <taxon>Nesidiocoris</taxon>
    </lineage>
</organism>
<dbReference type="InterPro" id="IPR001461">
    <property type="entry name" value="Aspartic_peptidase_A1"/>
</dbReference>
<reference evidence="5 6" key="1">
    <citation type="submission" date="2023-09" db="EMBL/GenBank/DDBJ databases">
        <title>Nesidiocoris tenuis whole genome shotgun sequence.</title>
        <authorList>
            <person name="Shibata T."/>
            <person name="Shimoda M."/>
            <person name="Kobayashi T."/>
            <person name="Uehara T."/>
        </authorList>
    </citation>
    <scope>NUCLEOTIDE SEQUENCE [LARGE SCALE GENOMIC DNA]</scope>
    <source>
        <strain evidence="5 6">Japan</strain>
    </source>
</reference>
<evidence type="ECO:0000313" key="6">
    <source>
        <dbReference type="Proteomes" id="UP001307889"/>
    </source>
</evidence>
<dbReference type="PRINTS" id="PR00792">
    <property type="entry name" value="PEPSIN"/>
</dbReference>
<dbReference type="PANTHER" id="PTHR47966">
    <property type="entry name" value="BETA-SITE APP-CLEAVING ENZYME, ISOFORM A-RELATED"/>
    <property type="match status" value="1"/>
</dbReference>
<dbReference type="InterPro" id="IPR001969">
    <property type="entry name" value="Aspartic_peptidase_AS"/>
</dbReference>
<dbReference type="Gene3D" id="2.40.70.10">
    <property type="entry name" value="Acid Proteases"/>
    <property type="match status" value="1"/>
</dbReference>
<dbReference type="PROSITE" id="PS00141">
    <property type="entry name" value="ASP_PROTEASE"/>
    <property type="match status" value="1"/>
</dbReference>
<dbReference type="Proteomes" id="UP001307889">
    <property type="component" value="Chromosome 5"/>
</dbReference>
<feature type="chain" id="PRO_5047357863" evidence="3">
    <location>
        <begin position="20"/>
        <end position="239"/>
    </location>
</feature>
<feature type="signal peptide" evidence="3">
    <location>
        <begin position="1"/>
        <end position="19"/>
    </location>
</feature>
<dbReference type="Pfam" id="PF00026">
    <property type="entry name" value="Asp"/>
    <property type="match status" value="1"/>
</dbReference>
<protein>
    <submittedName>
        <fullName evidence="5">Eukaryotic aspartyl protease</fullName>
    </submittedName>
</protein>